<feature type="compositionally biased region" description="Gly residues" evidence="2">
    <location>
        <begin position="184"/>
        <end position="210"/>
    </location>
</feature>
<dbReference type="Proteomes" id="UP001164746">
    <property type="component" value="Chromosome 1"/>
</dbReference>
<evidence type="ECO:0000313" key="5">
    <source>
        <dbReference type="Proteomes" id="UP001164746"/>
    </source>
</evidence>
<evidence type="ECO:0000256" key="1">
    <source>
        <dbReference type="PROSITE-ProRule" id="PRU00176"/>
    </source>
</evidence>
<feature type="compositionally biased region" description="Gly residues" evidence="2">
    <location>
        <begin position="351"/>
        <end position="368"/>
    </location>
</feature>
<proteinExistence type="predicted"/>
<dbReference type="Pfam" id="PF00076">
    <property type="entry name" value="RRM_1"/>
    <property type="match status" value="1"/>
</dbReference>
<evidence type="ECO:0000256" key="2">
    <source>
        <dbReference type="SAM" id="MobiDB-lite"/>
    </source>
</evidence>
<feature type="compositionally biased region" description="Gly residues" evidence="2">
    <location>
        <begin position="152"/>
        <end position="175"/>
    </location>
</feature>
<dbReference type="InterPro" id="IPR012677">
    <property type="entry name" value="Nucleotide-bd_a/b_plait_sf"/>
</dbReference>
<accession>A0ABY7DB60</accession>
<dbReference type="PROSITE" id="PS50102">
    <property type="entry name" value="RRM"/>
    <property type="match status" value="1"/>
</dbReference>
<feature type="compositionally biased region" description="Gly residues" evidence="2">
    <location>
        <begin position="219"/>
        <end position="245"/>
    </location>
</feature>
<feature type="compositionally biased region" description="Gly residues" evidence="2">
    <location>
        <begin position="289"/>
        <end position="306"/>
    </location>
</feature>
<dbReference type="SMART" id="SM00360">
    <property type="entry name" value="RRM"/>
    <property type="match status" value="1"/>
</dbReference>
<feature type="compositionally biased region" description="Gly residues" evidence="2">
    <location>
        <begin position="254"/>
        <end position="280"/>
    </location>
</feature>
<dbReference type="InterPro" id="IPR035979">
    <property type="entry name" value="RBD_domain_sf"/>
</dbReference>
<dbReference type="InterPro" id="IPR000504">
    <property type="entry name" value="RRM_dom"/>
</dbReference>
<dbReference type="CDD" id="cd00590">
    <property type="entry name" value="RRM_SF"/>
    <property type="match status" value="1"/>
</dbReference>
<keyword evidence="1" id="KW-0694">RNA-binding</keyword>
<dbReference type="SUPFAM" id="SSF54928">
    <property type="entry name" value="RNA-binding domain, RBD"/>
    <property type="match status" value="1"/>
</dbReference>
<reference evidence="4" key="1">
    <citation type="submission" date="2022-11" db="EMBL/GenBank/DDBJ databases">
        <title>Centuries of genome instability and evolution in soft-shell clam transmissible cancer (bioRxiv).</title>
        <authorList>
            <person name="Hart S.F.M."/>
            <person name="Yonemitsu M.A."/>
            <person name="Giersch R.M."/>
            <person name="Beal B.F."/>
            <person name="Arriagada G."/>
            <person name="Davis B.W."/>
            <person name="Ostrander E.A."/>
            <person name="Goff S.P."/>
            <person name="Metzger M.J."/>
        </authorList>
    </citation>
    <scope>NUCLEOTIDE SEQUENCE</scope>
    <source>
        <strain evidence="4">MELC-2E11</strain>
        <tissue evidence="4">Siphon/mantle</tissue>
    </source>
</reference>
<protein>
    <recommendedName>
        <fullName evidence="3">RRM domain-containing protein</fullName>
    </recommendedName>
</protein>
<feature type="domain" description="RRM" evidence="3">
    <location>
        <begin position="6"/>
        <end position="80"/>
    </location>
</feature>
<feature type="compositionally biased region" description="Polar residues" evidence="2">
    <location>
        <begin position="316"/>
        <end position="340"/>
    </location>
</feature>
<gene>
    <name evidence="4" type="ORF">MAR_006090</name>
</gene>
<dbReference type="EMBL" id="CP111012">
    <property type="protein sequence ID" value="WAQ93619.1"/>
    <property type="molecule type" value="Genomic_DNA"/>
</dbReference>
<organism evidence="4 5">
    <name type="scientific">Mya arenaria</name>
    <name type="common">Soft-shell clam</name>
    <dbReference type="NCBI Taxonomy" id="6604"/>
    <lineage>
        <taxon>Eukaryota</taxon>
        <taxon>Metazoa</taxon>
        <taxon>Spiralia</taxon>
        <taxon>Lophotrochozoa</taxon>
        <taxon>Mollusca</taxon>
        <taxon>Bivalvia</taxon>
        <taxon>Autobranchia</taxon>
        <taxon>Heteroconchia</taxon>
        <taxon>Euheterodonta</taxon>
        <taxon>Imparidentia</taxon>
        <taxon>Neoheterodontei</taxon>
        <taxon>Myida</taxon>
        <taxon>Myoidea</taxon>
        <taxon>Myidae</taxon>
        <taxon>Mya</taxon>
    </lineage>
</organism>
<sequence>MEGSACTVVITDLGYNIIQADLEKRFKKVGNILGSEVKPDKGTGIVVFKSPDEALRAIQQLNDHEHEQNSGEMMVQSAETFYREQTKKTETQGTYSSHIEALSCLADGDLNDLVHKAEKYYTTLPRTKDNIQFENNRAWQVWKMEEVRTRGGGGGIGGQGGGTGLFKGQGGGIGLFKGQDGQPGESGRGGKGGEGGEGGGAGGQGGGTGLFKGQDGQPGESGPGGKGGEGGKGGGARGQGGGTGLFKGQDGQPGESGRGGKGGEGGKGGGARGQGGGTGLFKGQDGQPGESGPGGKGGEGGKGGGRIMDNIRSWWSGDNTLHTQAGTATSDHTTPHNSTKGIGAEGKKMSGSGGGGGEGGSNGGGGGGGGGGGFGGGNGGAGGSGSSKKHFGNRLYDIPSGGMNTRIIENPVDFRFPQDEILMSRTLDPSNMSGNLDPF</sequence>
<dbReference type="Gene3D" id="3.30.70.330">
    <property type="match status" value="1"/>
</dbReference>
<keyword evidence="5" id="KW-1185">Reference proteome</keyword>
<feature type="region of interest" description="Disordered" evidence="2">
    <location>
        <begin position="152"/>
        <end position="368"/>
    </location>
</feature>
<evidence type="ECO:0000313" key="4">
    <source>
        <dbReference type="EMBL" id="WAQ93619.1"/>
    </source>
</evidence>
<evidence type="ECO:0000259" key="3">
    <source>
        <dbReference type="PROSITE" id="PS50102"/>
    </source>
</evidence>
<name>A0ABY7DB60_MYAAR</name>